<dbReference type="AlphaFoldDB" id="A0A9P7VKX2"/>
<dbReference type="Proteomes" id="UP000812287">
    <property type="component" value="Unassembled WGS sequence"/>
</dbReference>
<accession>A0A9P7VKX2</accession>
<dbReference type="EMBL" id="MU250550">
    <property type="protein sequence ID" value="KAG7442599.1"/>
    <property type="molecule type" value="Genomic_DNA"/>
</dbReference>
<organism evidence="2 3">
    <name type="scientific">Guyanagaster necrorhizus</name>
    <dbReference type="NCBI Taxonomy" id="856835"/>
    <lineage>
        <taxon>Eukaryota</taxon>
        <taxon>Fungi</taxon>
        <taxon>Dikarya</taxon>
        <taxon>Basidiomycota</taxon>
        <taxon>Agaricomycotina</taxon>
        <taxon>Agaricomycetes</taxon>
        <taxon>Agaricomycetidae</taxon>
        <taxon>Agaricales</taxon>
        <taxon>Marasmiineae</taxon>
        <taxon>Physalacriaceae</taxon>
        <taxon>Guyanagaster</taxon>
    </lineage>
</organism>
<protein>
    <submittedName>
        <fullName evidence="2">Uncharacterized protein</fullName>
    </submittedName>
</protein>
<feature type="compositionally biased region" description="Low complexity" evidence="1">
    <location>
        <begin position="1"/>
        <end position="12"/>
    </location>
</feature>
<evidence type="ECO:0000256" key="1">
    <source>
        <dbReference type="SAM" id="MobiDB-lite"/>
    </source>
</evidence>
<feature type="region of interest" description="Disordered" evidence="1">
    <location>
        <begin position="1"/>
        <end position="53"/>
    </location>
</feature>
<proteinExistence type="predicted"/>
<sequence length="164" mass="18017">MSSSLSSSSSPSKSERLLRDVLTNSAPPSPSRQHRRRHSTPVPTRKGEDELRAPHEQVLRARLERVLCEQRPPHPTAYAAPEQYIDTAAIITTTTIHVCALLATALSETVLPPNTDRGPPTTTTTTALHAKVQCPDRLSPVSPHRWIRLLCCSRGSRRAPARPA</sequence>
<reference evidence="2" key="1">
    <citation type="submission" date="2020-11" db="EMBL/GenBank/DDBJ databases">
        <title>Adaptations for nitrogen fixation in a non-lichenized fungal sporocarp promotes dispersal by wood-feeding termites.</title>
        <authorList>
            <consortium name="DOE Joint Genome Institute"/>
            <person name="Koch R.A."/>
            <person name="Yoon G."/>
            <person name="Arayal U."/>
            <person name="Lail K."/>
            <person name="Amirebrahimi M."/>
            <person name="Labutti K."/>
            <person name="Lipzen A."/>
            <person name="Riley R."/>
            <person name="Barry K."/>
            <person name="Henrissat B."/>
            <person name="Grigoriev I.V."/>
            <person name="Herr J.R."/>
            <person name="Aime M.C."/>
        </authorList>
    </citation>
    <scope>NUCLEOTIDE SEQUENCE</scope>
    <source>
        <strain evidence="2">MCA 3950</strain>
    </source>
</reference>
<comment type="caution">
    <text evidence="2">The sequence shown here is derived from an EMBL/GenBank/DDBJ whole genome shotgun (WGS) entry which is preliminary data.</text>
</comment>
<dbReference type="OrthoDB" id="3067719at2759"/>
<name>A0A9P7VKX2_9AGAR</name>
<dbReference type="RefSeq" id="XP_043036099.1">
    <property type="nucleotide sequence ID" value="XM_043180704.1"/>
</dbReference>
<evidence type="ECO:0000313" key="3">
    <source>
        <dbReference type="Proteomes" id="UP000812287"/>
    </source>
</evidence>
<keyword evidence="3" id="KW-1185">Reference proteome</keyword>
<dbReference type="GeneID" id="66103000"/>
<gene>
    <name evidence="2" type="ORF">BT62DRAFT_377858</name>
</gene>
<evidence type="ECO:0000313" key="2">
    <source>
        <dbReference type="EMBL" id="KAG7442599.1"/>
    </source>
</evidence>